<dbReference type="Gene3D" id="1.10.1380.10">
    <property type="entry name" value="Neutral endopeptidase , domain2"/>
    <property type="match status" value="1"/>
</dbReference>
<protein>
    <recommendedName>
        <fullName evidence="4">Endothelin-converting enzyme 1</fullName>
    </recommendedName>
</protein>
<evidence type="ECO:0000256" key="3">
    <source>
        <dbReference type="ARBA" id="ARBA00007357"/>
    </source>
</evidence>
<comment type="function">
    <text evidence="1">Converts big endothelin-1 to endothelin-1.</text>
</comment>
<evidence type="ECO:0000256" key="4">
    <source>
        <dbReference type="ARBA" id="ARBA00018448"/>
    </source>
</evidence>
<feature type="domain" description="Peptidase M13 N-terminal" evidence="12">
    <location>
        <begin position="34"/>
        <end position="83"/>
    </location>
</feature>
<dbReference type="InterPro" id="IPR042089">
    <property type="entry name" value="Peptidase_M13_dom_2"/>
</dbReference>
<dbReference type="Proteomes" id="UP001266305">
    <property type="component" value="Unassembled WGS sequence"/>
</dbReference>
<evidence type="ECO:0000256" key="6">
    <source>
        <dbReference type="ARBA" id="ARBA00022968"/>
    </source>
</evidence>
<evidence type="ECO:0000256" key="1">
    <source>
        <dbReference type="ARBA" id="ARBA00002145"/>
    </source>
</evidence>
<evidence type="ECO:0000256" key="8">
    <source>
        <dbReference type="ARBA" id="ARBA00023136"/>
    </source>
</evidence>
<evidence type="ECO:0000256" key="11">
    <source>
        <dbReference type="ARBA" id="ARBA00047067"/>
    </source>
</evidence>
<keyword evidence="7" id="KW-1133">Transmembrane helix</keyword>
<dbReference type="InterPro" id="IPR000718">
    <property type="entry name" value="Peptidase_M13"/>
</dbReference>
<dbReference type="PANTHER" id="PTHR11733">
    <property type="entry name" value="ZINC METALLOPROTEASE FAMILY M13 NEPRILYSIN-RELATED"/>
    <property type="match status" value="1"/>
</dbReference>
<comment type="caution">
    <text evidence="13">The sequence shown here is derived from an EMBL/GenBank/DDBJ whole genome shotgun (WGS) entry which is preliminary data.</text>
</comment>
<dbReference type="PANTHER" id="PTHR11733:SF130">
    <property type="entry name" value="ENDOTHELIN-CONVERTING ENZYME 1"/>
    <property type="match status" value="1"/>
</dbReference>
<accession>A0ABQ9V9S4</accession>
<gene>
    <name evidence="13" type="ORF">P7K49_015623</name>
</gene>
<organism evidence="13 14">
    <name type="scientific">Saguinus oedipus</name>
    <name type="common">Cotton-top tamarin</name>
    <name type="synonym">Oedipomidas oedipus</name>
    <dbReference type="NCBI Taxonomy" id="9490"/>
    <lineage>
        <taxon>Eukaryota</taxon>
        <taxon>Metazoa</taxon>
        <taxon>Chordata</taxon>
        <taxon>Craniata</taxon>
        <taxon>Vertebrata</taxon>
        <taxon>Euteleostomi</taxon>
        <taxon>Mammalia</taxon>
        <taxon>Eutheria</taxon>
        <taxon>Euarchontoglires</taxon>
        <taxon>Primates</taxon>
        <taxon>Haplorrhini</taxon>
        <taxon>Platyrrhini</taxon>
        <taxon>Cebidae</taxon>
        <taxon>Callitrichinae</taxon>
        <taxon>Saguinus</taxon>
    </lineage>
</organism>
<keyword evidence="5" id="KW-0812">Transmembrane</keyword>
<keyword evidence="8" id="KW-0472">Membrane</keyword>
<dbReference type="Pfam" id="PF05649">
    <property type="entry name" value="Peptidase_M13_N"/>
    <property type="match status" value="1"/>
</dbReference>
<evidence type="ECO:0000256" key="10">
    <source>
        <dbReference type="ARBA" id="ARBA00023180"/>
    </source>
</evidence>
<keyword evidence="9" id="KW-1015">Disulfide bond</keyword>
<name>A0ABQ9V9S4_SAGOE</name>
<dbReference type="InterPro" id="IPR024079">
    <property type="entry name" value="MetalloPept_cat_dom_sf"/>
</dbReference>
<reference evidence="13 14" key="1">
    <citation type="submission" date="2023-05" db="EMBL/GenBank/DDBJ databases">
        <title>B98-5 Cell Line De Novo Hybrid Assembly: An Optical Mapping Approach.</title>
        <authorList>
            <person name="Kananen K."/>
            <person name="Auerbach J.A."/>
            <person name="Kautto E."/>
            <person name="Blachly J.S."/>
        </authorList>
    </citation>
    <scope>NUCLEOTIDE SEQUENCE [LARGE SCALE GENOMIC DNA]</scope>
    <source>
        <strain evidence="13">B95-8</strain>
        <tissue evidence="13">Cell line</tissue>
    </source>
</reference>
<evidence type="ECO:0000256" key="7">
    <source>
        <dbReference type="ARBA" id="ARBA00022989"/>
    </source>
</evidence>
<evidence type="ECO:0000313" key="13">
    <source>
        <dbReference type="EMBL" id="KAK2106109.1"/>
    </source>
</evidence>
<dbReference type="InterPro" id="IPR008753">
    <property type="entry name" value="Peptidase_M13_N"/>
</dbReference>
<dbReference type="PROSITE" id="PS51885">
    <property type="entry name" value="NEPRILYSIN"/>
    <property type="match status" value="1"/>
</dbReference>
<evidence type="ECO:0000259" key="12">
    <source>
        <dbReference type="Pfam" id="PF05649"/>
    </source>
</evidence>
<sequence length="144" mass="15142">MFAASAGPPSVCLSEACVSVTSSILSSMDPTVDPCQDFFSYACGGWIKANPVPDGHSRWGTFSNLWEHNQAIIKHLLAPQGRATASSPVSVLPIFLVLVLPWGLGDTRAPDPVSQGALLSLYLPSDQLQAGPVPLTSARPGLML</sequence>
<comment type="similarity">
    <text evidence="3">Belongs to the peptidase M13 family.</text>
</comment>
<keyword evidence="10" id="KW-0325">Glycoprotein</keyword>
<comment type="subunit">
    <text evidence="11">Homodimer; disulfide-linked. Interacts with PPP1R16B. Interacts with TSPAN8; this interaction recruits the endothelin converting enzyme ECE1 to tetraspanin-enriched microdomains and positively modulates its enzymatic activity.</text>
</comment>
<keyword evidence="14" id="KW-1185">Reference proteome</keyword>
<evidence type="ECO:0000256" key="5">
    <source>
        <dbReference type="ARBA" id="ARBA00022692"/>
    </source>
</evidence>
<dbReference type="SUPFAM" id="SSF55486">
    <property type="entry name" value="Metalloproteases ('zincins'), catalytic domain"/>
    <property type="match status" value="1"/>
</dbReference>
<dbReference type="Gene3D" id="3.40.390.10">
    <property type="entry name" value="Collagenase (Catalytic Domain)"/>
    <property type="match status" value="1"/>
</dbReference>
<dbReference type="EMBL" id="JASSZA010000007">
    <property type="protein sequence ID" value="KAK2106109.1"/>
    <property type="molecule type" value="Genomic_DNA"/>
</dbReference>
<keyword evidence="6" id="KW-0735">Signal-anchor</keyword>
<evidence type="ECO:0000256" key="2">
    <source>
        <dbReference type="ARBA" id="ARBA00004401"/>
    </source>
</evidence>
<evidence type="ECO:0000256" key="9">
    <source>
        <dbReference type="ARBA" id="ARBA00023157"/>
    </source>
</evidence>
<comment type="subcellular location">
    <subcellularLocation>
        <location evidence="2">Cell membrane</location>
        <topology evidence="2">Single-pass type II membrane protein</topology>
    </subcellularLocation>
</comment>
<proteinExistence type="inferred from homology"/>
<evidence type="ECO:0000313" key="14">
    <source>
        <dbReference type="Proteomes" id="UP001266305"/>
    </source>
</evidence>